<organism evidence="9 10">
    <name type="scientific">Nocardia pulmonis</name>
    <dbReference type="NCBI Taxonomy" id="2951408"/>
    <lineage>
        <taxon>Bacteria</taxon>
        <taxon>Bacillati</taxon>
        <taxon>Actinomycetota</taxon>
        <taxon>Actinomycetes</taxon>
        <taxon>Mycobacteriales</taxon>
        <taxon>Nocardiaceae</taxon>
        <taxon>Nocardia</taxon>
    </lineage>
</organism>
<dbReference type="InterPro" id="IPR050196">
    <property type="entry name" value="Cytochrome_P450_Monoox"/>
</dbReference>
<evidence type="ECO:0000256" key="3">
    <source>
        <dbReference type="ARBA" id="ARBA00022723"/>
    </source>
</evidence>
<dbReference type="InterPro" id="IPR002401">
    <property type="entry name" value="Cyt_P450_E_grp-I"/>
</dbReference>
<dbReference type="InterPro" id="IPR017972">
    <property type="entry name" value="Cyt_P450_CS"/>
</dbReference>
<dbReference type="GO" id="GO:0016705">
    <property type="term" value="F:oxidoreductase activity, acting on paired donors, with incorporation or reduction of molecular oxygen"/>
    <property type="evidence" value="ECO:0007669"/>
    <property type="project" value="InterPro"/>
</dbReference>
<evidence type="ECO:0000256" key="8">
    <source>
        <dbReference type="RuleBase" id="RU000461"/>
    </source>
</evidence>
<dbReference type="InterPro" id="IPR036396">
    <property type="entry name" value="Cyt_P450_sf"/>
</dbReference>
<gene>
    <name evidence="9" type="ORF">NDR86_33640</name>
</gene>
<comment type="caution">
    <text evidence="9">The sequence shown here is derived from an EMBL/GenBank/DDBJ whole genome shotgun (WGS) entry which is preliminary data.</text>
</comment>
<evidence type="ECO:0000313" key="9">
    <source>
        <dbReference type="EMBL" id="MCM6778444.1"/>
    </source>
</evidence>
<evidence type="ECO:0000256" key="6">
    <source>
        <dbReference type="ARBA" id="ARBA00023033"/>
    </source>
</evidence>
<dbReference type="SUPFAM" id="SSF48264">
    <property type="entry name" value="Cytochrome P450"/>
    <property type="match status" value="1"/>
</dbReference>
<name>A0A9X2EDI9_9NOCA</name>
<feature type="binding site" description="axial binding residue" evidence="7">
    <location>
        <position position="372"/>
    </location>
    <ligand>
        <name>heme</name>
        <dbReference type="ChEBI" id="CHEBI:30413"/>
    </ligand>
    <ligandPart>
        <name>Fe</name>
        <dbReference type="ChEBI" id="CHEBI:18248"/>
    </ligandPart>
</feature>
<keyword evidence="5 7" id="KW-0408">Iron</keyword>
<evidence type="ECO:0000256" key="2">
    <source>
        <dbReference type="ARBA" id="ARBA00022617"/>
    </source>
</evidence>
<dbReference type="PANTHER" id="PTHR24291:SF50">
    <property type="entry name" value="BIFUNCTIONAL ALBAFLAVENONE MONOOXYGENASE_TERPENE SYNTHASE"/>
    <property type="match status" value="1"/>
</dbReference>
<evidence type="ECO:0000256" key="4">
    <source>
        <dbReference type="ARBA" id="ARBA00023002"/>
    </source>
</evidence>
<dbReference type="EMBL" id="JAMRXG010000022">
    <property type="protein sequence ID" value="MCM6778444.1"/>
    <property type="molecule type" value="Genomic_DNA"/>
</dbReference>
<dbReference type="PRINTS" id="PR00463">
    <property type="entry name" value="EP450I"/>
</dbReference>
<dbReference type="PRINTS" id="PR00385">
    <property type="entry name" value="P450"/>
</dbReference>
<dbReference type="Gene3D" id="1.10.630.10">
    <property type="entry name" value="Cytochrome P450"/>
    <property type="match status" value="1"/>
</dbReference>
<dbReference type="AlphaFoldDB" id="A0A9X2EDI9"/>
<protein>
    <submittedName>
        <fullName evidence="9">Cytochrome P450</fullName>
    </submittedName>
</protein>
<comment type="cofactor">
    <cofactor evidence="7">
        <name>heme</name>
        <dbReference type="ChEBI" id="CHEBI:30413"/>
    </cofactor>
</comment>
<dbReference type="InterPro" id="IPR001128">
    <property type="entry name" value="Cyt_P450"/>
</dbReference>
<evidence type="ECO:0000256" key="1">
    <source>
        <dbReference type="ARBA" id="ARBA00010617"/>
    </source>
</evidence>
<proteinExistence type="inferred from homology"/>
<keyword evidence="4 8" id="KW-0560">Oxidoreductase</keyword>
<sequence>MTQLRRLGPFLASLPAHGGLVNIHIGPVKAVVICDPDATGQLLRDDRTFDKGGPLYDQGRELIGNGLGLCPHDKHRRLRRLAQPTFHRKRLPGYAEVKMATVESIIGNWRHQQIIDISAEMRTMVSKGLFAAIFPSSIAPETQSQILADLDTVLSGVFRRMVLPRALNRLRVIDNRHETLANTRLHETIDTIINHRRTEGIDDGDLLSALLNARDLQSAEQQLSDSQIADTIMAFFIGGVDTTAATLSWALHMLAQHPDIERQVQAEVDTVLSGRRATFEDLSRLEVTARVIKETLRLWPPVWLLTRVATADAQLGGYVIPAGTNVIYSPYVLHHRSDLYENPDRFDPNRWTLESAASHNGFIPFGAGGRKCIGDSLAMTDAVLTLATITARWRLTQSPHHRVRPKLGTFTLPQGLHMRLIDRSSDPGPSTE</sequence>
<dbReference type="GO" id="GO:0004497">
    <property type="term" value="F:monooxygenase activity"/>
    <property type="evidence" value="ECO:0007669"/>
    <property type="project" value="UniProtKB-KW"/>
</dbReference>
<dbReference type="GO" id="GO:0020037">
    <property type="term" value="F:heme binding"/>
    <property type="evidence" value="ECO:0007669"/>
    <property type="project" value="InterPro"/>
</dbReference>
<accession>A0A9X2EDI9</accession>
<keyword evidence="10" id="KW-1185">Reference proteome</keyword>
<reference evidence="9" key="1">
    <citation type="submission" date="2022-06" db="EMBL/GenBank/DDBJ databases">
        <title>Novel species in genus nocardia.</title>
        <authorList>
            <person name="Li F."/>
        </authorList>
    </citation>
    <scope>NUCLEOTIDE SEQUENCE</scope>
    <source>
        <strain evidence="9">CDC141</strain>
    </source>
</reference>
<keyword evidence="3 7" id="KW-0479">Metal-binding</keyword>
<dbReference type="Proteomes" id="UP001139157">
    <property type="component" value="Unassembled WGS sequence"/>
</dbReference>
<keyword evidence="6 8" id="KW-0503">Monooxygenase</keyword>
<dbReference type="GO" id="GO:0005506">
    <property type="term" value="F:iron ion binding"/>
    <property type="evidence" value="ECO:0007669"/>
    <property type="project" value="InterPro"/>
</dbReference>
<evidence type="ECO:0000256" key="7">
    <source>
        <dbReference type="PIRSR" id="PIRSR602401-1"/>
    </source>
</evidence>
<keyword evidence="2 7" id="KW-0349">Heme</keyword>
<comment type="similarity">
    <text evidence="1 8">Belongs to the cytochrome P450 family.</text>
</comment>
<dbReference type="Pfam" id="PF00067">
    <property type="entry name" value="p450"/>
    <property type="match status" value="1"/>
</dbReference>
<dbReference type="PROSITE" id="PS00086">
    <property type="entry name" value="CYTOCHROME_P450"/>
    <property type="match status" value="1"/>
</dbReference>
<evidence type="ECO:0000313" key="10">
    <source>
        <dbReference type="Proteomes" id="UP001139157"/>
    </source>
</evidence>
<dbReference type="PANTHER" id="PTHR24291">
    <property type="entry name" value="CYTOCHROME P450 FAMILY 4"/>
    <property type="match status" value="1"/>
</dbReference>
<dbReference type="CDD" id="cd11049">
    <property type="entry name" value="CYP170A1-like"/>
    <property type="match status" value="1"/>
</dbReference>
<evidence type="ECO:0000256" key="5">
    <source>
        <dbReference type="ARBA" id="ARBA00023004"/>
    </source>
</evidence>